<keyword evidence="2" id="KW-1185">Reference proteome</keyword>
<protein>
    <submittedName>
        <fullName evidence="1">Uncharacterized protein</fullName>
    </submittedName>
</protein>
<gene>
    <name evidence="1" type="ORF">DV515_00005000</name>
</gene>
<reference evidence="1 2" key="1">
    <citation type="journal article" date="2018" name="Proc. R. Soc. B">
        <title>A non-coding region near Follistatin controls head colour polymorphism in the Gouldian finch.</title>
        <authorList>
            <person name="Toomey M.B."/>
            <person name="Marques C.I."/>
            <person name="Andrade P."/>
            <person name="Araujo P.M."/>
            <person name="Sabatino S."/>
            <person name="Gazda M.A."/>
            <person name="Afonso S."/>
            <person name="Lopes R.J."/>
            <person name="Corbo J.C."/>
            <person name="Carneiro M."/>
        </authorList>
    </citation>
    <scope>NUCLEOTIDE SEQUENCE [LARGE SCALE GENOMIC DNA]</scope>
    <source>
        <strain evidence="1">Red01</strain>
        <tissue evidence="1">Muscle</tissue>
    </source>
</reference>
<evidence type="ECO:0000313" key="2">
    <source>
        <dbReference type="Proteomes" id="UP000276834"/>
    </source>
</evidence>
<organism evidence="1 2">
    <name type="scientific">Chloebia gouldiae</name>
    <name type="common">Gouldian finch</name>
    <name type="synonym">Erythrura gouldiae</name>
    <dbReference type="NCBI Taxonomy" id="44316"/>
    <lineage>
        <taxon>Eukaryota</taxon>
        <taxon>Metazoa</taxon>
        <taxon>Chordata</taxon>
        <taxon>Craniata</taxon>
        <taxon>Vertebrata</taxon>
        <taxon>Euteleostomi</taxon>
        <taxon>Archelosauria</taxon>
        <taxon>Archosauria</taxon>
        <taxon>Dinosauria</taxon>
        <taxon>Saurischia</taxon>
        <taxon>Theropoda</taxon>
        <taxon>Coelurosauria</taxon>
        <taxon>Aves</taxon>
        <taxon>Neognathae</taxon>
        <taxon>Neoaves</taxon>
        <taxon>Telluraves</taxon>
        <taxon>Australaves</taxon>
        <taxon>Passeriformes</taxon>
        <taxon>Passeroidea</taxon>
        <taxon>Passeridae</taxon>
        <taxon>Chloebia</taxon>
    </lineage>
</organism>
<dbReference type="AlphaFoldDB" id="A0A3L8SQU2"/>
<dbReference type="EMBL" id="QUSF01000010">
    <property type="protein sequence ID" value="RLW05851.1"/>
    <property type="molecule type" value="Genomic_DNA"/>
</dbReference>
<sequence length="126" mass="13740">MSQFIIFLVAGYHTVDLALMASVRKAQVRKSRVHTCMASCSTVGTAPCENRAPSDAVRSVMLRKSDGFLLASTAKCLCTQIGKNPNRTLGTALKHYSSAVCETPVIISIDDTEDITRLLQHRNLSQ</sequence>
<dbReference type="Proteomes" id="UP000276834">
    <property type="component" value="Unassembled WGS sequence"/>
</dbReference>
<accession>A0A3L8SQU2</accession>
<evidence type="ECO:0000313" key="1">
    <source>
        <dbReference type="EMBL" id="RLW05851.1"/>
    </source>
</evidence>
<name>A0A3L8SQU2_CHLGU</name>
<comment type="caution">
    <text evidence="1">The sequence shown here is derived from an EMBL/GenBank/DDBJ whole genome shotgun (WGS) entry which is preliminary data.</text>
</comment>
<proteinExistence type="predicted"/>